<gene>
    <name evidence="3" type="ORF">DCAR_0626413</name>
</gene>
<sequence length="273" mass="30374">MLSSLVCGSGSFQDEDDIELSELLRSCSSSAKKTSKILGTRHSFSSKSKDSKNPYADRGLDKFSALLAELDSKRQKIYTQKGSEDISLLGFAYSNSSDYKPIVVRVRDKKPIKTLIKAPVKLADRSDSQVSKNVVEKSDYDLKQTRAESNRVDQKKASPEKFRHVSVEYLTRPSYYVPVIIILILLFLAIFGKSFAILCVCIGWYIIPAINSDIAKTSTGRIKTKDQTSHKTKNASNFNIRDHRRTPSSPTSVLTGSKSPPQHGSPLHPRSLT</sequence>
<reference evidence="3" key="1">
    <citation type="journal article" date="2016" name="Nat. Genet.">
        <title>A high-quality carrot genome assembly provides new insights into carotenoid accumulation and asterid genome evolution.</title>
        <authorList>
            <person name="Iorizzo M."/>
            <person name="Ellison S."/>
            <person name="Senalik D."/>
            <person name="Zeng P."/>
            <person name="Satapoomin P."/>
            <person name="Huang J."/>
            <person name="Bowman M."/>
            <person name="Iovene M."/>
            <person name="Sanseverino W."/>
            <person name="Cavagnaro P."/>
            <person name="Yildiz M."/>
            <person name="Macko-Podgorni A."/>
            <person name="Moranska E."/>
            <person name="Grzebelus E."/>
            <person name="Grzebelus D."/>
            <person name="Ashrafi H."/>
            <person name="Zheng Z."/>
            <person name="Cheng S."/>
            <person name="Spooner D."/>
            <person name="Van Deynze A."/>
            <person name="Simon P."/>
        </authorList>
    </citation>
    <scope>NUCLEOTIDE SEQUENCE</scope>
    <source>
        <tissue evidence="3">Leaf</tissue>
    </source>
</reference>
<keyword evidence="2" id="KW-0812">Transmembrane</keyword>
<feature type="region of interest" description="Disordered" evidence="1">
    <location>
        <begin position="222"/>
        <end position="273"/>
    </location>
</feature>
<evidence type="ECO:0000313" key="3">
    <source>
        <dbReference type="EMBL" id="WOH06984.1"/>
    </source>
</evidence>
<dbReference type="InterPro" id="IPR045880">
    <property type="entry name" value="ZCF37"/>
</dbReference>
<feature type="transmembrane region" description="Helical" evidence="2">
    <location>
        <begin position="175"/>
        <end position="207"/>
    </location>
</feature>
<accession>A0A164X1W3</accession>
<dbReference type="OrthoDB" id="1932497at2759"/>
<dbReference type="AlphaFoldDB" id="A0A164X1W3"/>
<dbReference type="EMBL" id="CP093348">
    <property type="protein sequence ID" value="WOH06984.1"/>
    <property type="molecule type" value="Genomic_DNA"/>
</dbReference>
<evidence type="ECO:0000256" key="2">
    <source>
        <dbReference type="SAM" id="Phobius"/>
    </source>
</evidence>
<keyword evidence="2" id="KW-1133">Transmembrane helix</keyword>
<dbReference type="PANTHER" id="PTHR35275:SF1">
    <property type="entry name" value="OS07G0585900 PROTEIN"/>
    <property type="match status" value="1"/>
</dbReference>
<proteinExistence type="predicted"/>
<dbReference type="PANTHER" id="PTHR35275">
    <property type="entry name" value="ZCF37"/>
    <property type="match status" value="1"/>
</dbReference>
<dbReference type="Proteomes" id="UP000077755">
    <property type="component" value="Chromosome 6"/>
</dbReference>
<dbReference type="Gramene" id="KZM92585">
    <property type="protein sequence ID" value="KZM92585"/>
    <property type="gene ID" value="DCAR_020050"/>
</dbReference>
<keyword evidence="4" id="KW-1185">Reference proteome</keyword>
<feature type="compositionally biased region" description="Polar residues" evidence="1">
    <location>
        <begin position="247"/>
        <end position="262"/>
    </location>
</feature>
<dbReference type="OMA" id="GMRISME"/>
<name>A0A164X1W3_DAUCS</name>
<keyword evidence="2" id="KW-0472">Membrane</keyword>
<evidence type="ECO:0000256" key="1">
    <source>
        <dbReference type="SAM" id="MobiDB-lite"/>
    </source>
</evidence>
<evidence type="ECO:0000313" key="4">
    <source>
        <dbReference type="Proteomes" id="UP000077755"/>
    </source>
</evidence>
<reference evidence="3" key="2">
    <citation type="submission" date="2022-03" db="EMBL/GenBank/DDBJ databases">
        <title>Draft title - Genomic analysis of global carrot germplasm unveils the trajectory of domestication and the origin of high carotenoid orange carrot.</title>
        <authorList>
            <person name="Iorizzo M."/>
            <person name="Ellison S."/>
            <person name="Senalik D."/>
            <person name="Macko-Podgorni A."/>
            <person name="Grzebelus D."/>
            <person name="Bostan H."/>
            <person name="Rolling W."/>
            <person name="Curaba J."/>
            <person name="Simon P."/>
        </authorList>
    </citation>
    <scope>NUCLEOTIDE SEQUENCE</scope>
    <source>
        <tissue evidence="3">Leaf</tissue>
    </source>
</reference>
<protein>
    <submittedName>
        <fullName evidence="3">Uncharacterized protein</fullName>
    </submittedName>
</protein>
<organism evidence="3 4">
    <name type="scientific">Daucus carota subsp. sativus</name>
    <name type="common">Carrot</name>
    <dbReference type="NCBI Taxonomy" id="79200"/>
    <lineage>
        <taxon>Eukaryota</taxon>
        <taxon>Viridiplantae</taxon>
        <taxon>Streptophyta</taxon>
        <taxon>Embryophyta</taxon>
        <taxon>Tracheophyta</taxon>
        <taxon>Spermatophyta</taxon>
        <taxon>Magnoliopsida</taxon>
        <taxon>eudicotyledons</taxon>
        <taxon>Gunneridae</taxon>
        <taxon>Pentapetalae</taxon>
        <taxon>asterids</taxon>
        <taxon>campanulids</taxon>
        <taxon>Apiales</taxon>
        <taxon>Apiaceae</taxon>
        <taxon>Apioideae</taxon>
        <taxon>Scandiceae</taxon>
        <taxon>Daucinae</taxon>
        <taxon>Daucus</taxon>
        <taxon>Daucus sect. Daucus</taxon>
    </lineage>
</organism>